<keyword evidence="2" id="KW-1133">Transmembrane helix</keyword>
<name>A0A1G9WXY4_9EURY</name>
<dbReference type="Pfam" id="PF25932">
    <property type="entry name" value="DUF7977"/>
    <property type="match status" value="1"/>
</dbReference>
<dbReference type="STRING" id="996166.SAMN05192554_10941"/>
<accession>A0A1G9WXY4</accession>
<reference evidence="3 4" key="1">
    <citation type="submission" date="2016-10" db="EMBL/GenBank/DDBJ databases">
        <authorList>
            <person name="de Groot N.N."/>
        </authorList>
    </citation>
    <scope>NUCLEOTIDE SEQUENCE [LARGE SCALE GENOMIC DNA]</scope>
    <source>
        <strain evidence="4">EB21,IBRC-M 10013,KCTC 4048</strain>
    </source>
</reference>
<dbReference type="AlphaFoldDB" id="A0A1G9WXY4"/>
<organism evidence="3 4">
    <name type="scientific">Haloarchaeobius iranensis</name>
    <dbReference type="NCBI Taxonomy" id="996166"/>
    <lineage>
        <taxon>Archaea</taxon>
        <taxon>Methanobacteriati</taxon>
        <taxon>Methanobacteriota</taxon>
        <taxon>Stenosarchaea group</taxon>
        <taxon>Halobacteria</taxon>
        <taxon>Halobacteriales</taxon>
        <taxon>Halorubellaceae</taxon>
        <taxon>Haloarchaeobius</taxon>
    </lineage>
</organism>
<keyword evidence="4" id="KW-1185">Reference proteome</keyword>
<evidence type="ECO:0000256" key="1">
    <source>
        <dbReference type="SAM" id="MobiDB-lite"/>
    </source>
</evidence>
<proteinExistence type="predicted"/>
<feature type="compositionally biased region" description="Low complexity" evidence="1">
    <location>
        <begin position="16"/>
        <end position="28"/>
    </location>
</feature>
<dbReference type="EMBL" id="FNIA01000009">
    <property type="protein sequence ID" value="SDM89318.1"/>
    <property type="molecule type" value="Genomic_DNA"/>
</dbReference>
<keyword evidence="2" id="KW-0812">Transmembrane</keyword>
<dbReference type="RefSeq" id="WP_089733236.1">
    <property type="nucleotide sequence ID" value="NZ_FNIA01000009.1"/>
</dbReference>
<dbReference type="Proteomes" id="UP000199370">
    <property type="component" value="Unassembled WGS sequence"/>
</dbReference>
<protein>
    <submittedName>
        <fullName evidence="3">Uncharacterized protein</fullName>
    </submittedName>
</protein>
<gene>
    <name evidence="3" type="ORF">SAMN05192554_10941</name>
</gene>
<sequence>MSSDADTEGRTGDGRGTPTIDGADATAGDGDDERYVHRPADGVHPEAVDREWNWRGWVVVAVVAFSFLVVPVVILYRPPSLPYWVALLAFPMLPALLLGLVAVWGTTRP</sequence>
<dbReference type="InterPro" id="IPR058283">
    <property type="entry name" value="DUF7977"/>
</dbReference>
<evidence type="ECO:0000256" key="2">
    <source>
        <dbReference type="SAM" id="Phobius"/>
    </source>
</evidence>
<feature type="region of interest" description="Disordered" evidence="1">
    <location>
        <begin position="1"/>
        <end position="40"/>
    </location>
</feature>
<keyword evidence="2" id="KW-0472">Membrane</keyword>
<feature type="transmembrane region" description="Helical" evidence="2">
    <location>
        <begin position="83"/>
        <end position="104"/>
    </location>
</feature>
<evidence type="ECO:0000313" key="3">
    <source>
        <dbReference type="EMBL" id="SDM89318.1"/>
    </source>
</evidence>
<feature type="transmembrane region" description="Helical" evidence="2">
    <location>
        <begin position="54"/>
        <end position="76"/>
    </location>
</feature>
<evidence type="ECO:0000313" key="4">
    <source>
        <dbReference type="Proteomes" id="UP000199370"/>
    </source>
</evidence>